<sequence length="70" mass="7767">MNDIFPASGPISSSEGVPQPDGTRFTVEGTPRAPYSEDLVDLLQVHCNMKRQLSLDELLFASFYLPIRTP</sequence>
<keyword evidence="3" id="KW-1185">Reference proteome</keyword>
<feature type="region of interest" description="Disordered" evidence="1">
    <location>
        <begin position="1"/>
        <end position="30"/>
    </location>
</feature>
<comment type="caution">
    <text evidence="2">The sequence shown here is derived from an EMBL/GenBank/DDBJ whole genome shotgun (WGS) entry which is preliminary data.</text>
</comment>
<name>A0A4S3JC57_9EURO</name>
<protein>
    <submittedName>
        <fullName evidence="2">Uncharacterized protein</fullName>
    </submittedName>
</protein>
<evidence type="ECO:0000256" key="1">
    <source>
        <dbReference type="SAM" id="MobiDB-lite"/>
    </source>
</evidence>
<dbReference type="EMBL" id="SOSA01000311">
    <property type="protein sequence ID" value="THC92746.1"/>
    <property type="molecule type" value="Genomic_DNA"/>
</dbReference>
<reference evidence="2 3" key="1">
    <citation type="submission" date="2019-03" db="EMBL/GenBank/DDBJ databases">
        <title>The genome sequence of a newly discovered highly antifungal drug resistant Aspergillus species, Aspergillus tanneri NIH 1004.</title>
        <authorList>
            <person name="Mounaud S."/>
            <person name="Singh I."/>
            <person name="Joardar V."/>
            <person name="Pakala S."/>
            <person name="Pakala S."/>
            <person name="Venepally P."/>
            <person name="Hoover J."/>
            <person name="Nierman W."/>
            <person name="Chung J."/>
            <person name="Losada L."/>
        </authorList>
    </citation>
    <scope>NUCLEOTIDE SEQUENCE [LARGE SCALE GENOMIC DNA]</scope>
    <source>
        <strain evidence="2 3">NIH1004</strain>
    </source>
</reference>
<dbReference type="VEuPathDB" id="FungiDB:EYZ11_007764"/>
<dbReference type="AlphaFoldDB" id="A0A4S3JC57"/>
<dbReference type="Proteomes" id="UP000308092">
    <property type="component" value="Unassembled WGS sequence"/>
</dbReference>
<proteinExistence type="predicted"/>
<evidence type="ECO:0000313" key="3">
    <source>
        <dbReference type="Proteomes" id="UP000308092"/>
    </source>
</evidence>
<evidence type="ECO:0000313" key="2">
    <source>
        <dbReference type="EMBL" id="THC92746.1"/>
    </source>
</evidence>
<organism evidence="2 3">
    <name type="scientific">Aspergillus tanneri</name>
    <dbReference type="NCBI Taxonomy" id="1220188"/>
    <lineage>
        <taxon>Eukaryota</taxon>
        <taxon>Fungi</taxon>
        <taxon>Dikarya</taxon>
        <taxon>Ascomycota</taxon>
        <taxon>Pezizomycotina</taxon>
        <taxon>Eurotiomycetes</taxon>
        <taxon>Eurotiomycetidae</taxon>
        <taxon>Eurotiales</taxon>
        <taxon>Aspergillaceae</taxon>
        <taxon>Aspergillus</taxon>
        <taxon>Aspergillus subgen. Circumdati</taxon>
    </lineage>
</organism>
<gene>
    <name evidence="2" type="ORF">EYZ11_007764</name>
</gene>
<accession>A0A4S3JC57</accession>